<keyword evidence="4 8" id="KW-0812">Transmembrane</keyword>
<feature type="transmembrane region" description="Helical" evidence="8">
    <location>
        <begin position="49"/>
        <end position="69"/>
    </location>
</feature>
<protein>
    <recommendedName>
        <fullName evidence="11">UDP-N-acetylmuramyl pentapeptide phosphotransferase/UDP-N-acetylglucosamine-1-phosphate transferase</fullName>
    </recommendedName>
</protein>
<dbReference type="GO" id="GO:0005886">
    <property type="term" value="C:plasma membrane"/>
    <property type="evidence" value="ECO:0007669"/>
    <property type="project" value="UniProtKB-SubCell"/>
</dbReference>
<evidence type="ECO:0000256" key="6">
    <source>
        <dbReference type="ARBA" id="ARBA00023136"/>
    </source>
</evidence>
<dbReference type="GO" id="GO:0044038">
    <property type="term" value="P:cell wall macromolecule biosynthetic process"/>
    <property type="evidence" value="ECO:0007669"/>
    <property type="project" value="TreeGrafter"/>
</dbReference>
<evidence type="ECO:0000256" key="2">
    <source>
        <dbReference type="ARBA" id="ARBA00022475"/>
    </source>
</evidence>
<keyword evidence="3" id="KW-0808">Transferase</keyword>
<dbReference type="PANTHER" id="PTHR22926:SF3">
    <property type="entry name" value="UNDECAPRENYL-PHOSPHATE ALPHA-N-ACETYLGLUCOSAMINYL 1-PHOSPHATE TRANSFERASE"/>
    <property type="match status" value="1"/>
</dbReference>
<dbReference type="InterPro" id="IPR000715">
    <property type="entry name" value="Glycosyl_transferase_4"/>
</dbReference>
<evidence type="ECO:0000256" key="5">
    <source>
        <dbReference type="ARBA" id="ARBA00022989"/>
    </source>
</evidence>
<dbReference type="KEGG" id="prv:G7070_02645"/>
<feature type="binding site" evidence="7">
    <location>
        <position position="205"/>
    </location>
    <ligand>
        <name>Mg(2+)</name>
        <dbReference type="ChEBI" id="CHEBI:18420"/>
    </ligand>
</feature>
<dbReference type="GO" id="GO:0009103">
    <property type="term" value="P:lipopolysaccharide biosynthetic process"/>
    <property type="evidence" value="ECO:0007669"/>
    <property type="project" value="TreeGrafter"/>
</dbReference>
<evidence type="ECO:0000256" key="7">
    <source>
        <dbReference type="PIRSR" id="PIRSR600715-1"/>
    </source>
</evidence>
<dbReference type="AlphaFoldDB" id="A0A6G7Y3Z0"/>
<comment type="subcellular location">
    <subcellularLocation>
        <location evidence="1">Cell membrane</location>
        <topology evidence="1">Multi-pass membrane protein</topology>
    </subcellularLocation>
</comment>
<feature type="transmembrane region" description="Helical" evidence="8">
    <location>
        <begin position="159"/>
        <end position="192"/>
    </location>
</feature>
<feature type="transmembrane region" description="Helical" evidence="8">
    <location>
        <begin position="75"/>
        <end position="93"/>
    </location>
</feature>
<feature type="transmembrane region" description="Helical" evidence="8">
    <location>
        <begin position="6"/>
        <end position="28"/>
    </location>
</feature>
<keyword evidence="6 8" id="KW-0472">Membrane</keyword>
<dbReference type="RefSeq" id="WP_166231770.1">
    <property type="nucleotide sequence ID" value="NZ_CP049865.1"/>
</dbReference>
<sequence>MTDVAWGPLLLGACVALAAPAAVRPLLLRAGAVDVPSARSSHAHPTLRGGGLASLLGMTVAGLGGVLMLPPDAPALLGVVLGSAAVMGLVGLAEDVRGLSVRTRFSLQLAVGGAVGAALALLLGLDWGWVPAVALLFAAHVNVTNFMDGVNGISSLHGLAAGGSFALLGAALGIGWLVMAGLTIAVAFVVFLPWNLIPPGLFLGDAGSYLLGAALAATSLTCLAWGVHPLAAVAPLLIYWSDAGVTLARRALQDAPLLTAHRTHTYQRLASAGWSHLAVGGLVAALTAAAGAVGLLGATGAWPTPLCALVLAVVCSAYLALPRLIGRTPR</sequence>
<dbReference type="Pfam" id="PF00953">
    <property type="entry name" value="Glycos_transf_4"/>
    <property type="match status" value="1"/>
</dbReference>
<keyword evidence="5 8" id="KW-1133">Transmembrane helix</keyword>
<keyword evidence="7" id="KW-0460">Magnesium</keyword>
<dbReference type="GO" id="GO:0016780">
    <property type="term" value="F:phosphotransferase activity, for other substituted phosphate groups"/>
    <property type="evidence" value="ECO:0007669"/>
    <property type="project" value="InterPro"/>
</dbReference>
<evidence type="ECO:0000256" key="1">
    <source>
        <dbReference type="ARBA" id="ARBA00004651"/>
    </source>
</evidence>
<organism evidence="9 10">
    <name type="scientific">Propioniciclava coleopterorum</name>
    <dbReference type="NCBI Taxonomy" id="2714937"/>
    <lineage>
        <taxon>Bacteria</taxon>
        <taxon>Bacillati</taxon>
        <taxon>Actinomycetota</taxon>
        <taxon>Actinomycetes</taxon>
        <taxon>Propionibacteriales</taxon>
        <taxon>Propionibacteriaceae</taxon>
        <taxon>Propioniciclava</taxon>
    </lineage>
</organism>
<dbReference type="GO" id="GO:0046872">
    <property type="term" value="F:metal ion binding"/>
    <property type="evidence" value="ECO:0007669"/>
    <property type="project" value="UniProtKB-KW"/>
</dbReference>
<keyword evidence="10" id="KW-1185">Reference proteome</keyword>
<feature type="transmembrane region" description="Helical" evidence="8">
    <location>
        <begin position="302"/>
        <end position="321"/>
    </location>
</feature>
<evidence type="ECO:0000256" key="8">
    <source>
        <dbReference type="SAM" id="Phobius"/>
    </source>
</evidence>
<evidence type="ECO:0000256" key="4">
    <source>
        <dbReference type="ARBA" id="ARBA00022692"/>
    </source>
</evidence>
<evidence type="ECO:0000313" key="10">
    <source>
        <dbReference type="Proteomes" id="UP000501058"/>
    </source>
</evidence>
<dbReference type="GO" id="GO:0071555">
    <property type="term" value="P:cell wall organization"/>
    <property type="evidence" value="ECO:0007669"/>
    <property type="project" value="TreeGrafter"/>
</dbReference>
<accession>A0A6G7Y3Z0</accession>
<dbReference type="EMBL" id="CP049865">
    <property type="protein sequence ID" value="QIK71386.1"/>
    <property type="molecule type" value="Genomic_DNA"/>
</dbReference>
<name>A0A6G7Y3Z0_9ACTN</name>
<feature type="transmembrane region" description="Helical" evidence="8">
    <location>
        <begin position="277"/>
        <end position="296"/>
    </location>
</feature>
<keyword evidence="7" id="KW-0479">Metal-binding</keyword>
<proteinExistence type="predicted"/>
<dbReference type="PANTHER" id="PTHR22926">
    <property type="entry name" value="PHOSPHO-N-ACETYLMURAMOYL-PENTAPEPTIDE-TRANSFERASE"/>
    <property type="match status" value="1"/>
</dbReference>
<feature type="transmembrane region" description="Helical" evidence="8">
    <location>
        <begin position="105"/>
        <end position="123"/>
    </location>
</feature>
<feature type="transmembrane region" description="Helical" evidence="8">
    <location>
        <begin position="212"/>
        <end position="240"/>
    </location>
</feature>
<evidence type="ECO:0008006" key="11">
    <source>
        <dbReference type="Google" id="ProtNLM"/>
    </source>
</evidence>
<gene>
    <name evidence="9" type="ORF">G7070_02645</name>
</gene>
<comment type="cofactor">
    <cofactor evidence="7">
        <name>Mg(2+)</name>
        <dbReference type="ChEBI" id="CHEBI:18420"/>
    </cofactor>
</comment>
<dbReference type="Proteomes" id="UP000501058">
    <property type="component" value="Chromosome"/>
</dbReference>
<keyword evidence="2" id="KW-1003">Cell membrane</keyword>
<reference evidence="9 10" key="1">
    <citation type="submission" date="2020-03" db="EMBL/GenBank/DDBJ databases">
        <title>Propioniciclava sp. nov., isolated from Hydrophilus acuminatus.</title>
        <authorList>
            <person name="Hyun D.-W."/>
            <person name="Bae J.-W."/>
        </authorList>
    </citation>
    <scope>NUCLEOTIDE SEQUENCE [LARGE SCALE GENOMIC DNA]</scope>
    <source>
        <strain evidence="9 10">HDW11</strain>
    </source>
</reference>
<evidence type="ECO:0000256" key="3">
    <source>
        <dbReference type="ARBA" id="ARBA00022679"/>
    </source>
</evidence>
<feature type="binding site" evidence="7">
    <location>
        <position position="145"/>
    </location>
    <ligand>
        <name>Mg(2+)</name>
        <dbReference type="ChEBI" id="CHEBI:18420"/>
    </ligand>
</feature>
<evidence type="ECO:0000313" key="9">
    <source>
        <dbReference type="EMBL" id="QIK71386.1"/>
    </source>
</evidence>